<keyword evidence="1" id="KW-0812">Transmembrane</keyword>
<dbReference type="InterPro" id="IPR045338">
    <property type="entry name" value="DUF6535"/>
</dbReference>
<proteinExistence type="predicted"/>
<name>A0AAD4M4T7_9AGAM</name>
<protein>
    <recommendedName>
        <fullName evidence="2">DUF6535 domain-containing protein</fullName>
    </recommendedName>
</protein>
<keyword evidence="4" id="KW-1185">Reference proteome</keyword>
<dbReference type="EMBL" id="WTXG01000014">
    <property type="protein sequence ID" value="KAI0301523.1"/>
    <property type="molecule type" value="Genomic_DNA"/>
</dbReference>
<keyword evidence="1" id="KW-0472">Membrane</keyword>
<feature type="domain" description="DUF6535" evidence="2">
    <location>
        <begin position="1"/>
        <end position="168"/>
    </location>
</feature>
<gene>
    <name evidence="3" type="ORF">B0F90DRAFT_1595567</name>
</gene>
<organism evidence="3 4">
    <name type="scientific">Multifurca ochricompacta</name>
    <dbReference type="NCBI Taxonomy" id="376703"/>
    <lineage>
        <taxon>Eukaryota</taxon>
        <taxon>Fungi</taxon>
        <taxon>Dikarya</taxon>
        <taxon>Basidiomycota</taxon>
        <taxon>Agaricomycotina</taxon>
        <taxon>Agaricomycetes</taxon>
        <taxon>Russulales</taxon>
        <taxon>Russulaceae</taxon>
        <taxon>Multifurca</taxon>
    </lineage>
</organism>
<evidence type="ECO:0000313" key="3">
    <source>
        <dbReference type="EMBL" id="KAI0301523.1"/>
    </source>
</evidence>
<keyword evidence="1" id="KW-1133">Transmembrane helix</keyword>
<feature type="transmembrane region" description="Helical" evidence="1">
    <location>
        <begin position="85"/>
        <end position="104"/>
    </location>
</feature>
<comment type="caution">
    <text evidence="3">The sequence shown here is derived from an EMBL/GenBank/DDBJ whole genome shotgun (WGS) entry which is preliminary data.</text>
</comment>
<reference evidence="3" key="1">
    <citation type="journal article" date="2022" name="New Phytol.">
        <title>Evolutionary transition to the ectomycorrhizal habit in the genomes of a hyperdiverse lineage of mushroom-forming fungi.</title>
        <authorList>
            <person name="Looney B."/>
            <person name="Miyauchi S."/>
            <person name="Morin E."/>
            <person name="Drula E."/>
            <person name="Courty P.E."/>
            <person name="Kohler A."/>
            <person name="Kuo A."/>
            <person name="LaButti K."/>
            <person name="Pangilinan J."/>
            <person name="Lipzen A."/>
            <person name="Riley R."/>
            <person name="Andreopoulos W."/>
            <person name="He G."/>
            <person name="Johnson J."/>
            <person name="Nolan M."/>
            <person name="Tritt A."/>
            <person name="Barry K.W."/>
            <person name="Grigoriev I.V."/>
            <person name="Nagy L.G."/>
            <person name="Hibbett D."/>
            <person name="Henrissat B."/>
            <person name="Matheny P.B."/>
            <person name="Labbe J."/>
            <person name="Martin F.M."/>
        </authorList>
    </citation>
    <scope>NUCLEOTIDE SEQUENCE</scope>
    <source>
        <strain evidence="3">BPL690</strain>
    </source>
</reference>
<sequence>MAESWKADADGILVFTGLFSASVAALVAVSVQDLKPSSQDNSAFYLANIYQLLANANGIQVSIPATLTDPSIPFSPPSHAVWVNSLWFLSLAISITCALLATLLQQWARRYIKITQPRYSPHKRARIRAFFAEGVDKLHLPWAVEALPTLLHVSLFLFFGGLLMFLFNINHTVFSAVAWWVGICAAVYIWVTFMPIFRHDSPYYAP</sequence>
<feature type="transmembrane region" description="Helical" evidence="1">
    <location>
        <begin position="12"/>
        <end position="31"/>
    </location>
</feature>
<dbReference type="Pfam" id="PF20153">
    <property type="entry name" value="DUF6535"/>
    <property type="match status" value="1"/>
</dbReference>
<evidence type="ECO:0000256" key="1">
    <source>
        <dbReference type="SAM" id="Phobius"/>
    </source>
</evidence>
<evidence type="ECO:0000259" key="2">
    <source>
        <dbReference type="Pfam" id="PF20153"/>
    </source>
</evidence>
<evidence type="ECO:0000313" key="4">
    <source>
        <dbReference type="Proteomes" id="UP001203297"/>
    </source>
</evidence>
<feature type="transmembrane region" description="Helical" evidence="1">
    <location>
        <begin position="150"/>
        <end position="169"/>
    </location>
</feature>
<feature type="non-terminal residue" evidence="3">
    <location>
        <position position="1"/>
    </location>
</feature>
<feature type="transmembrane region" description="Helical" evidence="1">
    <location>
        <begin position="43"/>
        <end position="65"/>
    </location>
</feature>
<feature type="transmembrane region" description="Helical" evidence="1">
    <location>
        <begin position="176"/>
        <end position="197"/>
    </location>
</feature>
<dbReference type="Proteomes" id="UP001203297">
    <property type="component" value="Unassembled WGS sequence"/>
</dbReference>
<accession>A0AAD4M4T7</accession>
<dbReference type="AlphaFoldDB" id="A0AAD4M4T7"/>